<evidence type="ECO:0000313" key="1">
    <source>
        <dbReference type="EMBL" id="GGU89644.1"/>
    </source>
</evidence>
<keyword evidence="2" id="KW-1185">Reference proteome</keyword>
<proteinExistence type="predicted"/>
<dbReference type="Proteomes" id="UP000654471">
    <property type="component" value="Unassembled WGS sequence"/>
</dbReference>
<dbReference type="EMBL" id="BMRP01000034">
    <property type="protein sequence ID" value="GGU89644.1"/>
    <property type="molecule type" value="Genomic_DNA"/>
</dbReference>
<evidence type="ECO:0000313" key="2">
    <source>
        <dbReference type="Proteomes" id="UP000654471"/>
    </source>
</evidence>
<gene>
    <name evidence="1" type="ORF">GCM10010211_65360</name>
</gene>
<reference evidence="2" key="1">
    <citation type="journal article" date="2019" name="Int. J. Syst. Evol. Microbiol.">
        <title>The Global Catalogue of Microorganisms (GCM) 10K type strain sequencing project: providing services to taxonomists for standard genome sequencing and annotation.</title>
        <authorList>
            <consortium name="The Broad Institute Genomics Platform"/>
            <consortium name="The Broad Institute Genome Sequencing Center for Infectious Disease"/>
            <person name="Wu L."/>
            <person name="Ma J."/>
        </authorList>
    </citation>
    <scope>NUCLEOTIDE SEQUENCE [LARGE SCALE GENOMIC DNA]</scope>
    <source>
        <strain evidence="2">JCM 3399</strain>
    </source>
</reference>
<comment type="caution">
    <text evidence="1">The sequence shown here is derived from an EMBL/GenBank/DDBJ whole genome shotgun (WGS) entry which is preliminary data.</text>
</comment>
<organism evidence="1 2">
    <name type="scientific">Streptomyces albospinus</name>
    <dbReference type="NCBI Taxonomy" id="285515"/>
    <lineage>
        <taxon>Bacteria</taxon>
        <taxon>Bacillati</taxon>
        <taxon>Actinomycetota</taxon>
        <taxon>Actinomycetes</taxon>
        <taxon>Kitasatosporales</taxon>
        <taxon>Streptomycetaceae</taxon>
        <taxon>Streptomyces</taxon>
    </lineage>
</organism>
<accession>A0ABQ2VIU1</accession>
<sequence length="49" mass="5731">MIDRDKLSFAKVLSFRFVCALQSAKAEKQWTLLRKSYPTITKKKKLVDV</sequence>
<evidence type="ECO:0008006" key="3">
    <source>
        <dbReference type="Google" id="ProtNLM"/>
    </source>
</evidence>
<protein>
    <recommendedName>
        <fullName evidence="3">Transposase</fullName>
    </recommendedName>
</protein>
<name>A0ABQ2VIU1_9ACTN</name>